<reference evidence="3 4" key="1">
    <citation type="submission" date="2021-03" db="EMBL/GenBank/DDBJ databases">
        <title>Actinomadura violae sp. nov., isolated from lichen in Thailand.</title>
        <authorList>
            <person name="Kanchanasin P."/>
            <person name="Saeng-In P."/>
            <person name="Phongsopitanun W."/>
            <person name="Yuki M."/>
            <person name="Kudo T."/>
            <person name="Ohkuma M."/>
            <person name="Tanasupawat S."/>
        </authorList>
    </citation>
    <scope>NUCLEOTIDE SEQUENCE [LARGE SCALE GENOMIC DNA]</scope>
    <source>
        <strain evidence="3 4">LCR2-06</strain>
    </source>
</reference>
<feature type="domain" description="Purine catabolism PurC-like" evidence="1">
    <location>
        <begin position="15"/>
        <end position="129"/>
    </location>
</feature>
<accession>A0ABS3S1F1</accession>
<dbReference type="Gene3D" id="1.10.10.2840">
    <property type="entry name" value="PucR C-terminal helix-turn-helix domain"/>
    <property type="match status" value="1"/>
</dbReference>
<dbReference type="Pfam" id="PF07905">
    <property type="entry name" value="PucR"/>
    <property type="match status" value="1"/>
</dbReference>
<evidence type="ECO:0000259" key="1">
    <source>
        <dbReference type="Pfam" id="PF07905"/>
    </source>
</evidence>
<evidence type="ECO:0000313" key="4">
    <source>
        <dbReference type="Proteomes" id="UP000680206"/>
    </source>
</evidence>
<dbReference type="InterPro" id="IPR051448">
    <property type="entry name" value="CdaR-like_regulators"/>
</dbReference>
<evidence type="ECO:0000313" key="3">
    <source>
        <dbReference type="EMBL" id="MBO2462099.1"/>
    </source>
</evidence>
<dbReference type="PANTHER" id="PTHR33744:SF1">
    <property type="entry name" value="DNA-BINDING TRANSCRIPTIONAL ACTIVATOR ADER"/>
    <property type="match status" value="1"/>
</dbReference>
<dbReference type="RefSeq" id="WP_208246057.1">
    <property type="nucleotide sequence ID" value="NZ_JAGEPF010000020.1"/>
</dbReference>
<comment type="caution">
    <text evidence="3">The sequence shown here is derived from an EMBL/GenBank/DDBJ whole genome shotgun (WGS) entry which is preliminary data.</text>
</comment>
<protein>
    <submittedName>
        <fullName evidence="3">PucR family transcriptional regulator ligand-binding domain-containing protein</fullName>
    </submittedName>
</protein>
<dbReference type="Pfam" id="PF13556">
    <property type="entry name" value="HTH_30"/>
    <property type="match status" value="1"/>
</dbReference>
<keyword evidence="4" id="KW-1185">Reference proteome</keyword>
<dbReference type="InterPro" id="IPR042070">
    <property type="entry name" value="PucR_C-HTH_sf"/>
</dbReference>
<proteinExistence type="predicted"/>
<gene>
    <name evidence="3" type="ORF">J4709_31445</name>
</gene>
<dbReference type="EMBL" id="JAGEPF010000020">
    <property type="protein sequence ID" value="MBO2462099.1"/>
    <property type="molecule type" value="Genomic_DNA"/>
</dbReference>
<evidence type="ECO:0000259" key="2">
    <source>
        <dbReference type="Pfam" id="PF13556"/>
    </source>
</evidence>
<dbReference type="PANTHER" id="PTHR33744">
    <property type="entry name" value="CARBOHYDRATE DIACID REGULATOR"/>
    <property type="match status" value="1"/>
</dbReference>
<organism evidence="3 4">
    <name type="scientific">Actinomadura violacea</name>
    <dbReference type="NCBI Taxonomy" id="2819934"/>
    <lineage>
        <taxon>Bacteria</taxon>
        <taxon>Bacillati</taxon>
        <taxon>Actinomycetota</taxon>
        <taxon>Actinomycetes</taxon>
        <taxon>Streptosporangiales</taxon>
        <taxon>Thermomonosporaceae</taxon>
        <taxon>Actinomadura</taxon>
    </lineage>
</organism>
<dbReference type="InterPro" id="IPR012914">
    <property type="entry name" value="PucR_dom"/>
</dbReference>
<dbReference type="InterPro" id="IPR025736">
    <property type="entry name" value="PucR_C-HTH_dom"/>
</dbReference>
<sequence length="515" mass="53523">MSDSGLTVDDIAAAAGLRLAVVAGRAGLGRRIRSAHVAELPDPTPWLRGGELLMTTGMRAGEAGGPAAFLRRLAGAGVAAVALGLGSTLAYRRAPAEWAEPAEELGLPLLEVPEETPFIAVTDAVYRRLAELRYGDVEHALRAQRVLTGAAVRPGGVLAIARGLAAEAGLWVVVTDRTGRPLAAVPQDAAGRLGALEADLARVVRKGPHASARRTDGGDDVLFQPLGAGRLRGVLVCGAGAELGAFQRMLIGSAVSLMSIELEHREALAGAERRRRAGLVCELLAGRHAPDAAAGVLASLGLGGGRVRVVVVPDLPDVPDAAARLESFAEAFPGAAAAADASGLVAIMPEEDALAERLAAELPGLAAGMGGPVGPDGLELSLRQARQVLALERRSGPGVYDALARPNFQMLLGLGPPAVLRAYADAILGPIDRLPKGRGDELIRTLWAWIEADCSYERAADRLGIHRHTLRERLQRVERLTGKRLAARELGDVWMALAAREAADGAAGPEPRPGA</sequence>
<name>A0ABS3S1F1_9ACTN</name>
<feature type="domain" description="PucR C-terminal helix-turn-helix" evidence="2">
    <location>
        <begin position="442"/>
        <end position="499"/>
    </location>
</feature>
<dbReference type="Proteomes" id="UP000680206">
    <property type="component" value="Unassembled WGS sequence"/>
</dbReference>